<dbReference type="Gene3D" id="3.30.160.100">
    <property type="entry name" value="Ribosome hibernation promotion factor-like"/>
    <property type="match status" value="1"/>
</dbReference>
<evidence type="ECO:0000259" key="3">
    <source>
        <dbReference type="Pfam" id="PF16321"/>
    </source>
</evidence>
<dbReference type="InterPro" id="IPR003489">
    <property type="entry name" value="RHF/RaiA"/>
</dbReference>
<evidence type="ECO:0000313" key="4">
    <source>
        <dbReference type="EMBL" id="KAK9827605.1"/>
    </source>
</evidence>
<dbReference type="PANTHER" id="PTHR33231:SF1">
    <property type="entry name" value="30S RIBOSOMAL PROTEIN"/>
    <property type="match status" value="1"/>
</dbReference>
<feature type="region of interest" description="Disordered" evidence="2">
    <location>
        <begin position="49"/>
        <end position="72"/>
    </location>
</feature>
<sequence>MQSCIGLVRPFRAATPAPPTSRSAVIRATPSGRGDLLTVEQAKKALELQASRSAESRSDAAAATSPDVRNSTAAADLEVRRASARAWAAPWLERAQRSKSEAVLDALRGKAGQLDAQQIDAALRRQVGHLGLGSLDGDGNNQKFEPAAAAATPVDVSRLQPAHSFEDGTVLYEAAALAAAVQPAANSVSTVKIITQGRNVTVTPAIREYVETKVSRAVHKFEATVKEVDVRLSVSGGDAGKGPRAQKTEITIYTLRNGVVRAEDNEDSLYASIDLVCDKVQRKLRKLKERAIMKGKWPGHGGPKGATPISQELPADDDELEDGQALPSVGATLEGETAKEPEVLRTKTFFLEPMTQEEALEQVEQVGHNFFIFRELETSQVKVLYKRKSAGYGVIVPTLD</sequence>
<keyword evidence="1" id="KW-0810">Translation regulation</keyword>
<proteinExistence type="inferred from homology"/>
<accession>A0AAW1R267</accession>
<dbReference type="GO" id="GO:0045900">
    <property type="term" value="P:negative regulation of translational elongation"/>
    <property type="evidence" value="ECO:0007669"/>
    <property type="project" value="TreeGrafter"/>
</dbReference>
<dbReference type="InterPro" id="IPR034694">
    <property type="entry name" value="HPF_long/plastid"/>
</dbReference>
<keyword evidence="5" id="KW-1185">Reference proteome</keyword>
<dbReference type="InterPro" id="IPR050574">
    <property type="entry name" value="HPF/YfiA_ribosome-assoc"/>
</dbReference>
<dbReference type="Proteomes" id="UP001445335">
    <property type="component" value="Unassembled WGS sequence"/>
</dbReference>
<feature type="domain" description="Sigma 54 modulation/S30EA ribosomal protein C-terminal" evidence="3">
    <location>
        <begin position="339"/>
        <end position="394"/>
    </location>
</feature>
<dbReference type="Gene3D" id="3.30.505.50">
    <property type="entry name" value="Sigma 54 modulation/S30EA ribosomal protein, C-terminal domain"/>
    <property type="match status" value="1"/>
</dbReference>
<dbReference type="GO" id="GO:0043024">
    <property type="term" value="F:ribosomal small subunit binding"/>
    <property type="evidence" value="ECO:0007669"/>
    <property type="project" value="TreeGrafter"/>
</dbReference>
<organism evidence="4 5">
    <name type="scientific">Elliptochloris bilobata</name>
    <dbReference type="NCBI Taxonomy" id="381761"/>
    <lineage>
        <taxon>Eukaryota</taxon>
        <taxon>Viridiplantae</taxon>
        <taxon>Chlorophyta</taxon>
        <taxon>core chlorophytes</taxon>
        <taxon>Trebouxiophyceae</taxon>
        <taxon>Trebouxiophyceae incertae sedis</taxon>
        <taxon>Elliptochloris clade</taxon>
        <taxon>Elliptochloris</taxon>
    </lineage>
</organism>
<dbReference type="NCBIfam" id="TIGR00741">
    <property type="entry name" value="yfiA"/>
    <property type="match status" value="1"/>
</dbReference>
<evidence type="ECO:0000256" key="1">
    <source>
        <dbReference type="ARBA" id="ARBA00022845"/>
    </source>
</evidence>
<comment type="caution">
    <text evidence="4">The sequence shown here is derived from an EMBL/GenBank/DDBJ whole genome shotgun (WGS) entry which is preliminary data.</text>
</comment>
<reference evidence="4 5" key="1">
    <citation type="journal article" date="2024" name="Nat. Commun.">
        <title>Phylogenomics reveals the evolutionary origins of lichenization in chlorophyte algae.</title>
        <authorList>
            <person name="Puginier C."/>
            <person name="Libourel C."/>
            <person name="Otte J."/>
            <person name="Skaloud P."/>
            <person name="Haon M."/>
            <person name="Grisel S."/>
            <person name="Petersen M."/>
            <person name="Berrin J.G."/>
            <person name="Delaux P.M."/>
            <person name="Dal Grande F."/>
            <person name="Keller J."/>
        </authorList>
    </citation>
    <scope>NUCLEOTIDE SEQUENCE [LARGE SCALE GENOMIC DNA]</scope>
    <source>
        <strain evidence="4 5">SAG 245.80</strain>
    </source>
</reference>
<dbReference type="Pfam" id="PF02482">
    <property type="entry name" value="Ribosomal_S30AE"/>
    <property type="match status" value="1"/>
</dbReference>
<dbReference type="EMBL" id="JALJOU010000057">
    <property type="protein sequence ID" value="KAK9827605.1"/>
    <property type="molecule type" value="Genomic_DNA"/>
</dbReference>
<protein>
    <recommendedName>
        <fullName evidence="3">Sigma 54 modulation/S30EA ribosomal protein C-terminal domain-containing protein</fullName>
    </recommendedName>
</protein>
<dbReference type="CDD" id="cd00552">
    <property type="entry name" value="RaiA"/>
    <property type="match status" value="1"/>
</dbReference>
<dbReference type="InterPro" id="IPR036567">
    <property type="entry name" value="RHF-like"/>
</dbReference>
<dbReference type="HAMAP" id="MF_00839">
    <property type="entry name" value="HPF"/>
    <property type="match status" value="1"/>
</dbReference>
<dbReference type="InterPro" id="IPR038416">
    <property type="entry name" value="Ribosom_S30AE_C_sf"/>
</dbReference>
<dbReference type="GO" id="GO:0022627">
    <property type="term" value="C:cytosolic small ribosomal subunit"/>
    <property type="evidence" value="ECO:0007669"/>
    <property type="project" value="TreeGrafter"/>
</dbReference>
<dbReference type="Pfam" id="PF16321">
    <property type="entry name" value="Ribosom_S30AE_C"/>
    <property type="match status" value="1"/>
</dbReference>
<dbReference type="AlphaFoldDB" id="A0AAW1R267"/>
<dbReference type="PANTHER" id="PTHR33231">
    <property type="entry name" value="30S RIBOSOMAL PROTEIN"/>
    <property type="match status" value="1"/>
</dbReference>
<dbReference type="SUPFAM" id="SSF69754">
    <property type="entry name" value="Ribosome binding protein Y (YfiA homologue)"/>
    <property type="match status" value="1"/>
</dbReference>
<dbReference type="InterPro" id="IPR032528">
    <property type="entry name" value="Ribosom_S30AE_C"/>
</dbReference>
<feature type="region of interest" description="Disordered" evidence="2">
    <location>
        <begin position="294"/>
        <end position="314"/>
    </location>
</feature>
<evidence type="ECO:0000256" key="2">
    <source>
        <dbReference type="SAM" id="MobiDB-lite"/>
    </source>
</evidence>
<gene>
    <name evidence="4" type="ORF">WJX81_004483</name>
</gene>
<evidence type="ECO:0000313" key="5">
    <source>
        <dbReference type="Proteomes" id="UP001445335"/>
    </source>
</evidence>
<name>A0AAW1R267_9CHLO</name>